<dbReference type="Gene3D" id="3.20.20.70">
    <property type="entry name" value="Aldolase class I"/>
    <property type="match status" value="1"/>
</dbReference>
<keyword evidence="3" id="KW-0408">Iron</keyword>
<dbReference type="InterPro" id="IPR058240">
    <property type="entry name" value="rSAM_sf"/>
</dbReference>
<evidence type="ECO:0000259" key="5">
    <source>
        <dbReference type="PROSITE" id="PS51918"/>
    </source>
</evidence>
<name>A0A6N6NM60_9ACTN</name>
<dbReference type="AlphaFoldDB" id="A0A6N6NM60"/>
<dbReference type="Pfam" id="PF04055">
    <property type="entry name" value="Radical_SAM"/>
    <property type="match status" value="1"/>
</dbReference>
<dbReference type="CDD" id="cd01335">
    <property type="entry name" value="Radical_SAM"/>
    <property type="match status" value="1"/>
</dbReference>
<dbReference type="InterPro" id="IPR050377">
    <property type="entry name" value="Radical_SAM_PqqE_MftC-like"/>
</dbReference>
<dbReference type="PANTHER" id="PTHR11228">
    <property type="entry name" value="RADICAL SAM DOMAIN PROTEIN"/>
    <property type="match status" value="1"/>
</dbReference>
<evidence type="ECO:0000256" key="2">
    <source>
        <dbReference type="ARBA" id="ARBA00022723"/>
    </source>
</evidence>
<accession>A0A6N6NM60</accession>
<dbReference type="InterPro" id="IPR007197">
    <property type="entry name" value="rSAM"/>
</dbReference>
<dbReference type="InterPro" id="IPR023821">
    <property type="entry name" value="rSAM_TatD-assoc"/>
</dbReference>
<sequence>MTILYRVHHGLYVNLTNRCSCACTFCVRGLSDSVGEAESLWLSREPTYEEVIAAFGGFDMGQFTEVVFCGFGEPTEAWDTLTRVARYVKETFGLPTRVNTNGLGSLICGRDIAPEFEGIIDTVSISLNTPNAKTYQEIVHSSFGEKSFDAVIDFAREVKRYVPNVVMTTVETTISHEDEEKCRAICEKLGVRYRIRAWAG</sequence>
<dbReference type="GO" id="GO:0051536">
    <property type="term" value="F:iron-sulfur cluster binding"/>
    <property type="evidence" value="ECO:0007669"/>
    <property type="project" value="UniProtKB-KW"/>
</dbReference>
<dbReference type="GO" id="GO:0046872">
    <property type="term" value="F:metal ion binding"/>
    <property type="evidence" value="ECO:0007669"/>
    <property type="project" value="UniProtKB-KW"/>
</dbReference>
<feature type="domain" description="Radical SAM core" evidence="5">
    <location>
        <begin position="5"/>
        <end position="200"/>
    </location>
</feature>
<dbReference type="SFLD" id="SFLDG01111">
    <property type="entry name" value="Uncharacterised_Radical_SAM_Su"/>
    <property type="match status" value="1"/>
</dbReference>
<dbReference type="SUPFAM" id="SSF102114">
    <property type="entry name" value="Radical SAM enzymes"/>
    <property type="match status" value="1"/>
</dbReference>
<dbReference type="GO" id="GO:0003824">
    <property type="term" value="F:catalytic activity"/>
    <property type="evidence" value="ECO:0007669"/>
    <property type="project" value="InterPro"/>
</dbReference>
<proteinExistence type="predicted"/>
<evidence type="ECO:0000256" key="1">
    <source>
        <dbReference type="ARBA" id="ARBA00022691"/>
    </source>
</evidence>
<dbReference type="OrthoDB" id="9782387at2"/>
<dbReference type="InterPro" id="IPR013785">
    <property type="entry name" value="Aldolase_TIM"/>
</dbReference>
<protein>
    <submittedName>
        <fullName evidence="6">Radical SAM protein</fullName>
    </submittedName>
</protein>
<evidence type="ECO:0000313" key="6">
    <source>
        <dbReference type="EMBL" id="KAB1637408.1"/>
    </source>
</evidence>
<organism evidence="6 7">
    <name type="scientific">Ellagibacter isourolithinifaciens</name>
    <dbReference type="NCBI Taxonomy" id="2137581"/>
    <lineage>
        <taxon>Bacteria</taxon>
        <taxon>Bacillati</taxon>
        <taxon>Actinomycetota</taxon>
        <taxon>Coriobacteriia</taxon>
        <taxon>Eggerthellales</taxon>
        <taxon>Eggerthellaceae</taxon>
        <taxon>Ellagibacter</taxon>
    </lineage>
</organism>
<keyword evidence="2" id="KW-0479">Metal-binding</keyword>
<evidence type="ECO:0000256" key="4">
    <source>
        <dbReference type="ARBA" id="ARBA00023014"/>
    </source>
</evidence>
<dbReference type="NCBIfam" id="TIGR04038">
    <property type="entry name" value="tatD_link_rSAM"/>
    <property type="match status" value="1"/>
</dbReference>
<reference evidence="6 7" key="1">
    <citation type="submission" date="2019-09" db="EMBL/GenBank/DDBJ databases">
        <title>Whole genome shotgun sequencing (WGS) of Ellagibacter isourolithinifaciens DSM 104140(T) and Adlercreutzia muris DSM 29508(T).</title>
        <authorList>
            <person name="Stoll D.A."/>
            <person name="Danylec N."/>
            <person name="Huch M."/>
        </authorList>
    </citation>
    <scope>NUCLEOTIDE SEQUENCE [LARGE SCALE GENOMIC DNA]</scope>
    <source>
        <strain evidence="6 7">DSM 104140</strain>
    </source>
</reference>
<keyword evidence="4" id="KW-0411">Iron-sulfur</keyword>
<evidence type="ECO:0000313" key="7">
    <source>
        <dbReference type="Proteomes" id="UP000468668"/>
    </source>
</evidence>
<dbReference type="Proteomes" id="UP000468668">
    <property type="component" value="Unassembled WGS sequence"/>
</dbReference>
<gene>
    <name evidence="6" type="ORF">F8C90_09155</name>
</gene>
<dbReference type="EMBL" id="WAJR01000029">
    <property type="protein sequence ID" value="KAB1637408.1"/>
    <property type="molecule type" value="Genomic_DNA"/>
</dbReference>
<keyword evidence="1" id="KW-0949">S-adenosyl-L-methionine</keyword>
<dbReference type="SFLD" id="SFLDS00029">
    <property type="entry name" value="Radical_SAM"/>
    <property type="match status" value="1"/>
</dbReference>
<comment type="caution">
    <text evidence="6">The sequence shown here is derived from an EMBL/GenBank/DDBJ whole genome shotgun (WGS) entry which is preliminary data.</text>
</comment>
<evidence type="ECO:0000256" key="3">
    <source>
        <dbReference type="ARBA" id="ARBA00023004"/>
    </source>
</evidence>
<dbReference type="PROSITE" id="PS51918">
    <property type="entry name" value="RADICAL_SAM"/>
    <property type="match status" value="1"/>
</dbReference>
<dbReference type="PANTHER" id="PTHR11228:SF27">
    <property type="entry name" value="GLYCYL-RADICAL ENZYME ACTIVATING ENZYME MJ1227-RELATED"/>
    <property type="match status" value="1"/>
</dbReference>
<keyword evidence="7" id="KW-1185">Reference proteome</keyword>